<dbReference type="GO" id="GO:0051536">
    <property type="term" value="F:iron-sulfur cluster binding"/>
    <property type="evidence" value="ECO:0007669"/>
    <property type="project" value="UniProtKB-KW"/>
</dbReference>
<evidence type="ECO:0000256" key="5">
    <source>
        <dbReference type="ARBA" id="ARBA00023004"/>
    </source>
</evidence>
<comment type="function">
    <text evidence="9">CRISPR (clustered regularly interspaced short palindromic repeat) is an adaptive immune system that provides protection against mobile genetic elements (viruses, transposable elements and conjugative plasmids). CRISPR clusters contain sequences complementary to antecedent mobile elements and target invading nucleic acids. CRISPR clusters are transcribed and processed into CRISPR RNA (crRNA).</text>
</comment>
<dbReference type="GO" id="GO:0046872">
    <property type="term" value="F:metal ion binding"/>
    <property type="evidence" value="ECO:0007669"/>
    <property type="project" value="UniProtKB-KW"/>
</dbReference>
<organism evidence="12 13">
    <name type="scientific">Pseudothermotoga thermarum DSM 5069</name>
    <dbReference type="NCBI Taxonomy" id="688269"/>
    <lineage>
        <taxon>Bacteria</taxon>
        <taxon>Thermotogati</taxon>
        <taxon>Thermotogota</taxon>
        <taxon>Thermotogae</taxon>
        <taxon>Thermotogales</taxon>
        <taxon>Thermotogaceae</taxon>
        <taxon>Pseudothermotoga</taxon>
    </lineage>
</organism>
<evidence type="ECO:0000259" key="11">
    <source>
        <dbReference type="Pfam" id="PF01930"/>
    </source>
</evidence>
<comment type="similarity">
    <text evidence="9">Belongs to the CRISPR-associated exonuclease Cas4 family.</text>
</comment>
<dbReference type="PANTHER" id="PTHR37168">
    <property type="entry name" value="CRISPR-ASSOCIATED EXONUCLEASE CAS4"/>
    <property type="match status" value="1"/>
</dbReference>
<dbReference type="RefSeq" id="WP_013932945.1">
    <property type="nucleotide sequence ID" value="NC_015707.1"/>
</dbReference>
<comment type="cofactor">
    <cofactor evidence="9">
        <name>Mg(2+)</name>
        <dbReference type="ChEBI" id="CHEBI:18420"/>
    </cofactor>
    <cofactor evidence="9">
        <name>Mn(2+)</name>
        <dbReference type="ChEBI" id="CHEBI:29035"/>
    </cofactor>
    <text evidence="9">Mg(2+) or Mn(2+) required for ssDNA cleavage activity.</text>
</comment>
<evidence type="ECO:0000256" key="1">
    <source>
        <dbReference type="ARBA" id="ARBA00022722"/>
    </source>
</evidence>
<evidence type="ECO:0000313" key="13">
    <source>
        <dbReference type="Proteomes" id="UP000006804"/>
    </source>
</evidence>
<keyword evidence="3 9" id="KW-0378">Hydrolase</keyword>
<reference evidence="12 13" key="1">
    <citation type="submission" date="2010-11" db="EMBL/GenBank/DDBJ databases">
        <title>The complete genome of Thermotoga thermarum DSM 5069.</title>
        <authorList>
            <consortium name="US DOE Joint Genome Institute (JGI-PGF)"/>
            <person name="Lucas S."/>
            <person name="Copeland A."/>
            <person name="Lapidus A."/>
            <person name="Bruce D."/>
            <person name="Goodwin L."/>
            <person name="Pitluck S."/>
            <person name="Kyrpides N."/>
            <person name="Mavromatis K."/>
            <person name="Ivanova N."/>
            <person name="Zeytun A."/>
            <person name="Brettin T."/>
            <person name="Detter J.C."/>
            <person name="Tapia R."/>
            <person name="Han C."/>
            <person name="Land M."/>
            <person name="Hauser L."/>
            <person name="Markowitz V."/>
            <person name="Cheng J.-F."/>
            <person name="Hugenholtz P."/>
            <person name="Woyke T."/>
            <person name="Wu D."/>
            <person name="Spring S."/>
            <person name="Schroeder M."/>
            <person name="Brambilla E."/>
            <person name="Klenk H.-P."/>
            <person name="Eisen J.A."/>
        </authorList>
    </citation>
    <scope>NUCLEOTIDE SEQUENCE [LARGE SCALE GENOMIC DNA]</scope>
    <source>
        <strain evidence="12 13">DSM 5069</strain>
    </source>
</reference>
<dbReference type="AlphaFoldDB" id="F7YVR9"/>
<keyword evidence="4 9" id="KW-0269">Exonuclease</keyword>
<evidence type="ECO:0000256" key="6">
    <source>
        <dbReference type="ARBA" id="ARBA00023014"/>
    </source>
</evidence>
<dbReference type="GO" id="GO:0051607">
    <property type="term" value="P:defense response to virus"/>
    <property type="evidence" value="ECO:0007669"/>
    <property type="project" value="UniProtKB-KW"/>
</dbReference>
<dbReference type="GO" id="GO:0004527">
    <property type="term" value="F:exonuclease activity"/>
    <property type="evidence" value="ECO:0007669"/>
    <property type="project" value="UniProtKB-KW"/>
</dbReference>
<dbReference type="EC" id="3.1.12.1" evidence="9"/>
<dbReference type="Proteomes" id="UP000006804">
    <property type="component" value="Chromosome"/>
</dbReference>
<dbReference type="PANTHER" id="PTHR37168:SF2">
    <property type="entry name" value="CRISPR-ASSOCIATED EXONUCLEASE CAS4"/>
    <property type="match status" value="1"/>
</dbReference>
<dbReference type="EMBL" id="CP002351">
    <property type="protein sequence ID" value="AEH51737.1"/>
    <property type="molecule type" value="Genomic_DNA"/>
</dbReference>
<dbReference type="HOGENOM" id="CLU_133784_0_0_0"/>
<keyword evidence="8 9" id="KW-0464">Manganese</keyword>
<proteinExistence type="inferred from homology"/>
<dbReference type="eggNOG" id="COG1468">
    <property type="taxonomic scope" value="Bacteria"/>
</dbReference>
<accession>F7YVR9</accession>
<evidence type="ECO:0000256" key="7">
    <source>
        <dbReference type="ARBA" id="ARBA00023118"/>
    </source>
</evidence>
<comment type="cofactor">
    <cofactor evidence="9">
        <name>iron-sulfur cluster</name>
        <dbReference type="ChEBI" id="CHEBI:30408"/>
    </cofactor>
</comment>
<dbReference type="PATRIC" id="fig|688269.3.peg.1737"/>
<evidence type="ECO:0000313" key="12">
    <source>
        <dbReference type="EMBL" id="AEH51737.1"/>
    </source>
</evidence>
<dbReference type="Gene3D" id="3.90.320.10">
    <property type="match status" value="1"/>
</dbReference>
<keyword evidence="2 9" id="KW-0479">Metal-binding</keyword>
<gene>
    <name evidence="12" type="ORF">Theth_1690</name>
</gene>
<dbReference type="InterPro" id="IPR022765">
    <property type="entry name" value="Dna2/Cas4_DUF83"/>
</dbReference>
<keyword evidence="7 9" id="KW-0051">Antiviral defense</keyword>
<evidence type="ECO:0000256" key="8">
    <source>
        <dbReference type="ARBA" id="ARBA00023211"/>
    </source>
</evidence>
<dbReference type="InterPro" id="IPR013343">
    <property type="entry name" value="CRISPR-assoc_prot_Cas4"/>
</dbReference>
<name>F7YVR9_9THEM</name>
<sequence length="163" mass="18773">MVTGSSLLSYTVCKRQAWLMQRNVEPDQANEYLVIGRLIHSESYKDKAIREITLPGMKIDLVWESGGLTIVGEIKKSSRYLKGAKLQLLFYLSELRKRGIKAVGKILIPKEKKQINVELTEENLKELYTAIEELEELSKIEKIPPKKRTSFCTKCGFEEFCWS</sequence>
<protein>
    <recommendedName>
        <fullName evidence="9">CRISPR-associated exonuclease Cas4</fullName>
        <ecNumber evidence="9">3.1.12.1</ecNumber>
    </recommendedName>
</protein>
<evidence type="ECO:0000256" key="4">
    <source>
        <dbReference type="ARBA" id="ARBA00022839"/>
    </source>
</evidence>
<dbReference type="InterPro" id="IPR011604">
    <property type="entry name" value="PDDEXK-like_dom_sf"/>
</dbReference>
<keyword evidence="13" id="KW-1185">Reference proteome</keyword>
<dbReference type="KEGG" id="tta:Theth_1690"/>
<evidence type="ECO:0000256" key="2">
    <source>
        <dbReference type="ARBA" id="ARBA00022723"/>
    </source>
</evidence>
<keyword evidence="1 9" id="KW-0540">Nuclease</keyword>
<dbReference type="STRING" id="688269.Theth_1690"/>
<dbReference type="Pfam" id="PF01930">
    <property type="entry name" value="Cas_Cas4"/>
    <property type="match status" value="1"/>
</dbReference>
<dbReference type="NCBIfam" id="TIGR00372">
    <property type="entry name" value="cas4"/>
    <property type="match status" value="1"/>
</dbReference>
<feature type="domain" description="DUF83" evidence="11">
    <location>
        <begin position="3"/>
        <end position="163"/>
    </location>
</feature>
<feature type="coiled-coil region" evidence="10">
    <location>
        <begin position="110"/>
        <end position="137"/>
    </location>
</feature>
<keyword evidence="5 9" id="KW-0408">Iron</keyword>
<keyword evidence="10" id="KW-0175">Coiled coil</keyword>
<evidence type="ECO:0000256" key="9">
    <source>
        <dbReference type="RuleBase" id="RU365022"/>
    </source>
</evidence>
<evidence type="ECO:0000256" key="10">
    <source>
        <dbReference type="SAM" id="Coils"/>
    </source>
</evidence>
<keyword evidence="6 9" id="KW-0411">Iron-sulfur</keyword>
<evidence type="ECO:0000256" key="3">
    <source>
        <dbReference type="ARBA" id="ARBA00022801"/>
    </source>
</evidence>
<dbReference type="OrthoDB" id="9794720at2"/>